<feature type="region of interest" description="Disordered" evidence="1">
    <location>
        <begin position="1"/>
        <end position="26"/>
    </location>
</feature>
<sequence length="118" mass="13306">MHETGEYKRNFSTQVSKKDKNQGTVTHEPYYRQLEEVMKQSSETPMTYWLDRAVGSPTPLQFAAGSDIVSDLSATSEISSISSKGKSDSLILIEVTNTIKQQYICYFCSNNTTQAFIF</sequence>
<protein>
    <submittedName>
        <fullName evidence="4">Ovule protein</fullName>
    </submittedName>
</protein>
<dbReference type="STRING" id="102285.A0A0R3TDX8"/>
<dbReference type="OrthoDB" id="10676620at2759"/>
<keyword evidence="3" id="KW-1185">Reference proteome</keyword>
<name>A0A0R3TDX8_RODNA</name>
<evidence type="ECO:0000256" key="1">
    <source>
        <dbReference type="SAM" id="MobiDB-lite"/>
    </source>
</evidence>
<organism evidence="4">
    <name type="scientific">Rodentolepis nana</name>
    <name type="common">Dwarf tapeworm</name>
    <name type="synonym">Hymenolepis nana</name>
    <dbReference type="NCBI Taxonomy" id="102285"/>
    <lineage>
        <taxon>Eukaryota</taxon>
        <taxon>Metazoa</taxon>
        <taxon>Spiralia</taxon>
        <taxon>Lophotrochozoa</taxon>
        <taxon>Platyhelminthes</taxon>
        <taxon>Cestoda</taxon>
        <taxon>Eucestoda</taxon>
        <taxon>Cyclophyllidea</taxon>
        <taxon>Hymenolepididae</taxon>
        <taxon>Rodentolepis</taxon>
    </lineage>
</organism>
<evidence type="ECO:0000313" key="2">
    <source>
        <dbReference type="EMBL" id="VDO01125.1"/>
    </source>
</evidence>
<gene>
    <name evidence="2" type="ORF">HNAJ_LOCUS5265</name>
</gene>
<evidence type="ECO:0000313" key="3">
    <source>
        <dbReference type="Proteomes" id="UP000278807"/>
    </source>
</evidence>
<reference evidence="2 3" key="2">
    <citation type="submission" date="2018-11" db="EMBL/GenBank/DDBJ databases">
        <authorList>
            <consortium name="Pathogen Informatics"/>
        </authorList>
    </citation>
    <scope>NUCLEOTIDE SEQUENCE [LARGE SCALE GENOMIC DNA]</scope>
</reference>
<proteinExistence type="predicted"/>
<dbReference type="EMBL" id="UZAE01004324">
    <property type="protein sequence ID" value="VDO01125.1"/>
    <property type="molecule type" value="Genomic_DNA"/>
</dbReference>
<dbReference type="Proteomes" id="UP000278807">
    <property type="component" value="Unassembled WGS sequence"/>
</dbReference>
<reference evidence="4" key="1">
    <citation type="submission" date="2017-02" db="UniProtKB">
        <authorList>
            <consortium name="WormBaseParasite"/>
        </authorList>
    </citation>
    <scope>IDENTIFICATION</scope>
</reference>
<dbReference type="AlphaFoldDB" id="A0A0R3TDX8"/>
<evidence type="ECO:0000313" key="4">
    <source>
        <dbReference type="WBParaSite" id="HNAJ_0000526701-mRNA-1"/>
    </source>
</evidence>
<dbReference type="WBParaSite" id="HNAJ_0000526701-mRNA-1">
    <property type="protein sequence ID" value="HNAJ_0000526701-mRNA-1"/>
    <property type="gene ID" value="HNAJ_0000526701"/>
</dbReference>
<accession>A0A0R3TDX8</accession>